<feature type="binding site" evidence="18">
    <location>
        <position position="170"/>
    </location>
    <ligand>
        <name>(6S)-NADPHX</name>
        <dbReference type="ChEBI" id="CHEBI:64076"/>
    </ligand>
</feature>
<comment type="function">
    <text evidence="17">Catalyzes the dehydration of the S-form of NAD(P)HX at the expense of ADP, which is converted to AMP. Together with NAD(P)HX epimerase, which catalyzes the epimerization of the S- and R-forms, the enzyme allows the repair of both epimers of NAD(P)HX, a damaged form of NAD(P)H that is a result of enzymatic or heat-dependent hydration.</text>
</comment>
<keyword evidence="8 17" id="KW-0521">NADP</keyword>
<evidence type="ECO:0000256" key="8">
    <source>
        <dbReference type="ARBA" id="ARBA00022857"/>
    </source>
</evidence>
<dbReference type="HAMAP" id="MF_01966">
    <property type="entry name" value="NADHX_epimerase"/>
    <property type="match status" value="1"/>
</dbReference>
<feature type="binding site" evidence="17">
    <location>
        <position position="342"/>
    </location>
    <ligand>
        <name>(6S)-NADPHX</name>
        <dbReference type="ChEBI" id="CHEBI:64076"/>
    </ligand>
</feature>
<evidence type="ECO:0000256" key="15">
    <source>
        <dbReference type="ARBA" id="ARBA00048238"/>
    </source>
</evidence>
<feature type="binding site" evidence="17">
    <location>
        <position position="480"/>
    </location>
    <ligand>
        <name>AMP</name>
        <dbReference type="ChEBI" id="CHEBI:456215"/>
    </ligand>
</feature>
<comment type="caution">
    <text evidence="22">The sequence shown here is derived from an EMBL/GenBank/DDBJ whole genome shotgun (WGS) entry which is preliminary data.</text>
</comment>
<evidence type="ECO:0000256" key="14">
    <source>
        <dbReference type="ARBA" id="ARBA00025153"/>
    </source>
</evidence>
<dbReference type="InterPro" id="IPR000631">
    <property type="entry name" value="CARKD"/>
</dbReference>
<evidence type="ECO:0000256" key="13">
    <source>
        <dbReference type="ARBA" id="ARBA00023268"/>
    </source>
</evidence>
<feature type="domain" description="YjeF C-terminal" evidence="20">
    <location>
        <begin position="235"/>
        <end position="540"/>
    </location>
</feature>
<evidence type="ECO:0000256" key="17">
    <source>
        <dbReference type="HAMAP-Rule" id="MF_01965"/>
    </source>
</evidence>
<dbReference type="CDD" id="cd01171">
    <property type="entry name" value="YXKO-related"/>
    <property type="match status" value="1"/>
</dbReference>
<feature type="domain" description="YjeF N-terminal" evidence="21">
    <location>
        <begin position="10"/>
        <end position="227"/>
    </location>
</feature>
<dbReference type="SUPFAM" id="SSF64153">
    <property type="entry name" value="YjeF N-terminal domain-like"/>
    <property type="match status" value="1"/>
</dbReference>
<evidence type="ECO:0000256" key="2">
    <source>
        <dbReference type="ARBA" id="ARBA00000909"/>
    </source>
</evidence>
<dbReference type="Gene3D" id="3.40.1190.20">
    <property type="match status" value="1"/>
</dbReference>
<comment type="catalytic activity">
    <reaction evidence="16 17 19">
        <text>(6S)-NADPHX + ADP = AMP + phosphate + NADPH + H(+)</text>
        <dbReference type="Rhea" id="RHEA:32235"/>
        <dbReference type="ChEBI" id="CHEBI:15378"/>
        <dbReference type="ChEBI" id="CHEBI:43474"/>
        <dbReference type="ChEBI" id="CHEBI:57783"/>
        <dbReference type="ChEBI" id="CHEBI:64076"/>
        <dbReference type="ChEBI" id="CHEBI:456215"/>
        <dbReference type="ChEBI" id="CHEBI:456216"/>
        <dbReference type="EC" id="4.2.1.136"/>
    </reaction>
</comment>
<evidence type="ECO:0000256" key="1">
    <source>
        <dbReference type="ARBA" id="ARBA00000013"/>
    </source>
</evidence>
<comment type="catalytic activity">
    <reaction evidence="1 18 19">
        <text>(6R)-NADHX = (6S)-NADHX</text>
        <dbReference type="Rhea" id="RHEA:32215"/>
        <dbReference type="ChEBI" id="CHEBI:64074"/>
        <dbReference type="ChEBI" id="CHEBI:64075"/>
        <dbReference type="EC" id="5.1.99.6"/>
    </reaction>
</comment>
<evidence type="ECO:0000256" key="7">
    <source>
        <dbReference type="ARBA" id="ARBA00022840"/>
    </source>
</evidence>
<dbReference type="Pfam" id="PF03853">
    <property type="entry name" value="YjeF_N"/>
    <property type="match status" value="1"/>
</dbReference>
<comment type="subunit">
    <text evidence="17">Homotetramer.</text>
</comment>
<dbReference type="Gene3D" id="3.40.50.10260">
    <property type="entry name" value="YjeF N-terminal domain"/>
    <property type="match status" value="1"/>
</dbReference>
<dbReference type="InterPro" id="IPR029056">
    <property type="entry name" value="Ribokinase-like"/>
</dbReference>
<gene>
    <name evidence="17" type="primary">nnrD</name>
    <name evidence="18" type="synonym">nnrE</name>
    <name evidence="22" type="ORF">WMO14_03645</name>
</gene>
<dbReference type="InterPro" id="IPR030677">
    <property type="entry name" value="Nnr"/>
</dbReference>
<dbReference type="HAMAP" id="MF_01965">
    <property type="entry name" value="NADHX_dehydratase"/>
    <property type="match status" value="1"/>
</dbReference>
<dbReference type="InterPro" id="IPR004443">
    <property type="entry name" value="YjeF_N_dom"/>
</dbReference>
<dbReference type="EC" id="4.2.1.136" evidence="19"/>
<dbReference type="PANTHER" id="PTHR12592">
    <property type="entry name" value="ATP-DEPENDENT (S)-NAD(P)H-HYDRATE DEHYDRATASE FAMILY MEMBER"/>
    <property type="match status" value="1"/>
</dbReference>
<keyword evidence="6 17" id="KW-0547">Nucleotide-binding</keyword>
<sequence>MRYVLDAASMKNVDSYSINTLGIPSVVLMERAALSVTEAIESKVKGNIHTDIICVCGRGNNGADGLAVARQLYLKGYNVDVYIINSHASTKEFDIQLNIIKNLGIECINSPDFSKYGVIVDALFGNGLSRELAGEARIVVDTINKCSTSVRSQYTQNSDNNGNRLVVAVDIPSGISASTGVVMGSAVNADITVTFGFEKIGHILYPAASYCGKIIRKDIGFAQYPDMTRDIFTYDYSDISDMLPLRKPDGNKGTFGKALVIAGSRLYGGAAVLSSRAAARIGAGLVRTLTHISNRTAVITGNMECIVDTYDTDEECGDFVKNTETLVDKCICWADVVCIGPGLSMEESAVKLVRSVSAKKNIKKLYDADALNIIAQYKIELDGSNDDVDYEAGGNSGNASYKDDMSDKNVVVTPHIGEMSRLTGLDIAVIKNNPIDTARTYSREHNCVCVLKDARTIVSDGERVYINMSGNDGMATGGSGDVLSGIITGLMAQGLTTFEASALGVYIHGCAGDEAALSNGKYSMVAGDIIDNIKNVLIKARGE</sequence>
<dbReference type="InterPro" id="IPR036652">
    <property type="entry name" value="YjeF_N_dom_sf"/>
</dbReference>
<dbReference type="PANTHER" id="PTHR12592:SF0">
    <property type="entry name" value="ATP-DEPENDENT (S)-NAD(P)H-HYDRATE DEHYDRATASE"/>
    <property type="match status" value="1"/>
</dbReference>
<dbReference type="RefSeq" id="WP_349153293.1">
    <property type="nucleotide sequence ID" value="NZ_DAWDAH010000001.1"/>
</dbReference>
<evidence type="ECO:0000256" key="19">
    <source>
        <dbReference type="PIRNR" id="PIRNR017184"/>
    </source>
</evidence>
<comment type="function">
    <text evidence="14 19">Bifunctional enzyme that catalyzes the epimerization of the S- and R-forms of NAD(P)HX and the dehydration of the S-form of NAD(P)HX at the expense of ADP, which is converted to AMP. This allows the repair of both epimers of NAD(P)HX, a damaged form of NAD(P)H that is a result of enzymatic or heat-dependent hydration.</text>
</comment>
<feature type="binding site" evidence="18">
    <location>
        <position position="121"/>
    </location>
    <ligand>
        <name>K(+)</name>
        <dbReference type="ChEBI" id="CHEBI:29103"/>
    </ligand>
</feature>
<comment type="cofactor">
    <cofactor evidence="18 19">
        <name>K(+)</name>
        <dbReference type="ChEBI" id="CHEBI:29103"/>
    </cofactor>
    <text evidence="18 19">Binds 1 potassium ion per subunit.</text>
</comment>
<comment type="similarity">
    <text evidence="17">Belongs to the NnrD/CARKD family.</text>
</comment>
<evidence type="ECO:0000313" key="23">
    <source>
        <dbReference type="Proteomes" id="UP001442364"/>
    </source>
</evidence>
<comment type="similarity">
    <text evidence="4 19">In the C-terminal section; belongs to the NnrD/CARKD family.</text>
</comment>
<comment type="similarity">
    <text evidence="18">Belongs to the NnrE/AIBP family.</text>
</comment>
<feature type="binding site" evidence="17">
    <location>
        <position position="270"/>
    </location>
    <ligand>
        <name>(6S)-NADPHX</name>
        <dbReference type="ChEBI" id="CHEBI:64076"/>
    </ligand>
</feature>
<dbReference type="PROSITE" id="PS51385">
    <property type="entry name" value="YJEF_N"/>
    <property type="match status" value="1"/>
</dbReference>
<feature type="binding site" evidence="17">
    <location>
        <begin position="452"/>
        <end position="456"/>
    </location>
    <ligand>
        <name>AMP</name>
        <dbReference type="ChEBI" id="CHEBI:456215"/>
    </ligand>
</feature>
<comment type="catalytic activity">
    <reaction evidence="15 17 19">
        <text>(6S)-NADHX + ADP = AMP + phosphate + NADH + H(+)</text>
        <dbReference type="Rhea" id="RHEA:32223"/>
        <dbReference type="ChEBI" id="CHEBI:15378"/>
        <dbReference type="ChEBI" id="CHEBI:43474"/>
        <dbReference type="ChEBI" id="CHEBI:57945"/>
        <dbReference type="ChEBI" id="CHEBI:64074"/>
        <dbReference type="ChEBI" id="CHEBI:456215"/>
        <dbReference type="ChEBI" id="CHEBI:456216"/>
        <dbReference type="EC" id="4.2.1.136"/>
    </reaction>
</comment>
<evidence type="ECO:0000256" key="16">
    <source>
        <dbReference type="ARBA" id="ARBA00049209"/>
    </source>
</evidence>
<dbReference type="EMBL" id="JBBMER010000002">
    <property type="protein sequence ID" value="MEQ2378980.1"/>
    <property type="molecule type" value="Genomic_DNA"/>
</dbReference>
<feature type="binding site" evidence="17">
    <location>
        <position position="415"/>
    </location>
    <ligand>
        <name>(6S)-NADPHX</name>
        <dbReference type="ChEBI" id="CHEBI:64076"/>
    </ligand>
</feature>
<keyword evidence="5 18" id="KW-0479">Metal-binding</keyword>
<dbReference type="Proteomes" id="UP001442364">
    <property type="component" value="Unassembled WGS sequence"/>
</dbReference>
<comment type="catalytic activity">
    <reaction evidence="2 18 19">
        <text>(6R)-NADPHX = (6S)-NADPHX</text>
        <dbReference type="Rhea" id="RHEA:32227"/>
        <dbReference type="ChEBI" id="CHEBI:64076"/>
        <dbReference type="ChEBI" id="CHEBI:64077"/>
        <dbReference type="EC" id="5.1.99.6"/>
    </reaction>
</comment>
<organism evidence="22 23">
    <name type="scientific">[Lactobacillus] rogosae</name>
    <dbReference type="NCBI Taxonomy" id="706562"/>
    <lineage>
        <taxon>Bacteria</taxon>
        <taxon>Bacillati</taxon>
        <taxon>Bacillota</taxon>
        <taxon>Clostridia</taxon>
        <taxon>Lachnospirales</taxon>
        <taxon>Lachnospiraceae</taxon>
        <taxon>Lachnospira</taxon>
    </lineage>
</organism>
<evidence type="ECO:0000313" key="22">
    <source>
        <dbReference type="EMBL" id="MEQ2378980.1"/>
    </source>
</evidence>
<protein>
    <recommendedName>
        <fullName evidence="19">Bifunctional NAD(P)H-hydrate repair enzyme</fullName>
    </recommendedName>
    <alternativeName>
        <fullName evidence="19">Nicotinamide nucleotide repair protein</fullName>
    </alternativeName>
    <domain>
        <recommendedName>
            <fullName evidence="19">ADP-dependent (S)-NAD(P)H-hydrate dehydratase</fullName>
            <ecNumber evidence="19">4.2.1.136</ecNumber>
        </recommendedName>
        <alternativeName>
            <fullName evidence="19">ADP-dependent NAD(P)HX dehydratase</fullName>
        </alternativeName>
    </domain>
    <domain>
        <recommendedName>
            <fullName evidence="19">NAD(P)H-hydrate epimerase</fullName>
            <ecNumber evidence="19">5.1.99.6</ecNumber>
        </recommendedName>
    </domain>
</protein>
<evidence type="ECO:0000259" key="21">
    <source>
        <dbReference type="PROSITE" id="PS51385"/>
    </source>
</evidence>
<evidence type="ECO:0000259" key="20">
    <source>
        <dbReference type="PROSITE" id="PS51383"/>
    </source>
</evidence>
<keyword evidence="9 18" id="KW-0630">Potassium</keyword>
<accession>A0ABV1BTZ3</accession>
<keyword evidence="11 18" id="KW-0413">Isomerase</keyword>
<feature type="binding site" evidence="17">
    <location>
        <position position="481"/>
    </location>
    <ligand>
        <name>(6S)-NADPHX</name>
        <dbReference type="ChEBI" id="CHEBI:64076"/>
    </ligand>
</feature>
<keyword evidence="12 17" id="KW-0456">Lyase</keyword>
<feature type="binding site" evidence="18">
    <location>
        <position position="173"/>
    </location>
    <ligand>
        <name>K(+)</name>
        <dbReference type="ChEBI" id="CHEBI:29103"/>
    </ligand>
</feature>
<dbReference type="InterPro" id="IPR017953">
    <property type="entry name" value="Carbohydrate_kinase_pred_CS"/>
</dbReference>
<evidence type="ECO:0000256" key="5">
    <source>
        <dbReference type="ARBA" id="ARBA00022723"/>
    </source>
</evidence>
<evidence type="ECO:0000256" key="10">
    <source>
        <dbReference type="ARBA" id="ARBA00023027"/>
    </source>
</evidence>
<evidence type="ECO:0000256" key="9">
    <source>
        <dbReference type="ARBA" id="ARBA00022958"/>
    </source>
</evidence>
<evidence type="ECO:0000256" key="12">
    <source>
        <dbReference type="ARBA" id="ARBA00023239"/>
    </source>
</evidence>
<comment type="function">
    <text evidence="18">Catalyzes the epimerization of the S- and R-forms of NAD(P)HX, a damaged form of NAD(P)H that is a result of enzymatic or heat-dependent hydration. This is a prerequisite for the S-specific NAD(P)H-hydrate dehydratase to allow the repair of both epimers of NAD(P)HX.</text>
</comment>
<keyword evidence="13" id="KW-0511">Multifunctional enzyme</keyword>
<keyword evidence="10 17" id="KW-0520">NAD</keyword>
<dbReference type="NCBIfam" id="TIGR00196">
    <property type="entry name" value="yjeF_cterm"/>
    <property type="match status" value="1"/>
</dbReference>
<dbReference type="SUPFAM" id="SSF53613">
    <property type="entry name" value="Ribokinase-like"/>
    <property type="match status" value="1"/>
</dbReference>
<reference evidence="22 23" key="1">
    <citation type="submission" date="2024-03" db="EMBL/GenBank/DDBJ databases">
        <title>Human intestinal bacterial collection.</title>
        <authorList>
            <person name="Pauvert C."/>
            <person name="Hitch T.C.A."/>
            <person name="Clavel T."/>
        </authorList>
    </citation>
    <scope>NUCLEOTIDE SEQUENCE [LARGE SCALE GENOMIC DNA]</scope>
    <source>
        <strain evidence="22 23">CLA-AA-H255</strain>
    </source>
</reference>
<evidence type="ECO:0000256" key="11">
    <source>
        <dbReference type="ARBA" id="ARBA00023235"/>
    </source>
</evidence>
<comment type="similarity">
    <text evidence="3 19">In the N-terminal section; belongs to the NnrE/AIBP family.</text>
</comment>
<comment type="caution">
    <text evidence="18">Lacks conserved residue(s) required for the propagation of feature annotation.</text>
</comment>
<name>A0ABV1BTZ3_9FIRM</name>
<dbReference type="NCBIfam" id="TIGR00197">
    <property type="entry name" value="yjeF_nterm"/>
    <property type="match status" value="1"/>
</dbReference>
<feature type="binding site" evidence="18">
    <location>
        <begin position="60"/>
        <end position="64"/>
    </location>
    <ligand>
        <name>(6S)-NADPHX</name>
        <dbReference type="ChEBI" id="CHEBI:64076"/>
    </ligand>
</feature>
<comment type="cofactor">
    <cofactor evidence="17">
        <name>Mg(2+)</name>
        <dbReference type="ChEBI" id="CHEBI:18420"/>
    </cofactor>
</comment>
<keyword evidence="7 17" id="KW-0067">ATP-binding</keyword>
<feature type="binding site" evidence="18">
    <location>
        <position position="61"/>
    </location>
    <ligand>
        <name>K(+)</name>
        <dbReference type="ChEBI" id="CHEBI:29103"/>
    </ligand>
</feature>
<proteinExistence type="inferred from homology"/>
<evidence type="ECO:0000256" key="4">
    <source>
        <dbReference type="ARBA" id="ARBA00009524"/>
    </source>
</evidence>
<evidence type="ECO:0000256" key="18">
    <source>
        <dbReference type="HAMAP-Rule" id="MF_01966"/>
    </source>
</evidence>
<dbReference type="PIRSF" id="PIRSF017184">
    <property type="entry name" value="Nnr"/>
    <property type="match status" value="1"/>
</dbReference>
<keyword evidence="23" id="KW-1185">Reference proteome</keyword>
<evidence type="ECO:0000256" key="3">
    <source>
        <dbReference type="ARBA" id="ARBA00006001"/>
    </source>
</evidence>
<evidence type="ECO:0000256" key="6">
    <source>
        <dbReference type="ARBA" id="ARBA00022741"/>
    </source>
</evidence>
<dbReference type="PROSITE" id="PS01050">
    <property type="entry name" value="YJEF_C_2"/>
    <property type="match status" value="1"/>
</dbReference>
<dbReference type="EC" id="5.1.99.6" evidence="19"/>
<feature type="binding site" evidence="18">
    <location>
        <begin position="125"/>
        <end position="131"/>
    </location>
    <ligand>
        <name>(6S)-NADPHX</name>
        <dbReference type="ChEBI" id="CHEBI:64076"/>
    </ligand>
</feature>
<dbReference type="PROSITE" id="PS51383">
    <property type="entry name" value="YJEF_C_3"/>
    <property type="match status" value="1"/>
</dbReference>
<dbReference type="Pfam" id="PF01256">
    <property type="entry name" value="Carb_kinase"/>
    <property type="match status" value="1"/>
</dbReference>